<dbReference type="EMBL" id="JBHSOH010000016">
    <property type="protein sequence ID" value="MFC5849245.1"/>
    <property type="molecule type" value="Genomic_DNA"/>
</dbReference>
<comment type="caution">
    <text evidence="1">The sequence shown here is derived from an EMBL/GenBank/DDBJ whole genome shotgun (WGS) entry which is preliminary data.</text>
</comment>
<name>A0ABW1DKU4_9DEIO</name>
<proteinExistence type="predicted"/>
<reference evidence="2" key="1">
    <citation type="journal article" date="2019" name="Int. J. Syst. Evol. Microbiol.">
        <title>The Global Catalogue of Microorganisms (GCM) 10K type strain sequencing project: providing services to taxonomists for standard genome sequencing and annotation.</title>
        <authorList>
            <consortium name="The Broad Institute Genomics Platform"/>
            <consortium name="The Broad Institute Genome Sequencing Center for Infectious Disease"/>
            <person name="Wu L."/>
            <person name="Ma J."/>
        </authorList>
    </citation>
    <scope>NUCLEOTIDE SEQUENCE [LARGE SCALE GENOMIC DNA]</scope>
    <source>
        <strain evidence="2">CGMCC 1.15053</strain>
    </source>
</reference>
<accession>A0ABW1DKU4</accession>
<dbReference type="RefSeq" id="WP_380050191.1">
    <property type="nucleotide sequence ID" value="NZ_JBHSOH010000016.1"/>
</dbReference>
<dbReference type="InterPro" id="IPR027417">
    <property type="entry name" value="P-loop_NTPase"/>
</dbReference>
<dbReference type="SUPFAM" id="SSF52540">
    <property type="entry name" value="P-loop containing nucleoside triphosphate hydrolases"/>
    <property type="match status" value="1"/>
</dbReference>
<organism evidence="1 2">
    <name type="scientific">Deinococcus petrolearius</name>
    <dbReference type="NCBI Taxonomy" id="1751295"/>
    <lineage>
        <taxon>Bacteria</taxon>
        <taxon>Thermotogati</taxon>
        <taxon>Deinococcota</taxon>
        <taxon>Deinococci</taxon>
        <taxon>Deinococcales</taxon>
        <taxon>Deinococcaceae</taxon>
        <taxon>Deinococcus</taxon>
    </lineage>
</organism>
<keyword evidence="2" id="KW-1185">Reference proteome</keyword>
<dbReference type="Gene3D" id="3.40.50.300">
    <property type="entry name" value="P-loop containing nucleotide triphosphate hydrolases"/>
    <property type="match status" value="1"/>
</dbReference>
<evidence type="ECO:0000313" key="1">
    <source>
        <dbReference type="EMBL" id="MFC5849245.1"/>
    </source>
</evidence>
<gene>
    <name evidence="1" type="ORF">ACFPQ6_13100</name>
</gene>
<dbReference type="Pfam" id="PF05621">
    <property type="entry name" value="TniB"/>
    <property type="match status" value="1"/>
</dbReference>
<dbReference type="Proteomes" id="UP001595979">
    <property type="component" value="Unassembled WGS sequence"/>
</dbReference>
<dbReference type="InterPro" id="IPR008868">
    <property type="entry name" value="TniB"/>
</dbReference>
<protein>
    <submittedName>
        <fullName evidence="1">TniB family NTP-binding protein</fullName>
    </submittedName>
</protein>
<evidence type="ECO:0000313" key="2">
    <source>
        <dbReference type="Proteomes" id="UP001595979"/>
    </source>
</evidence>
<sequence>MPLNATAERFLSLSLSEQKRHVRRCRRIRYVAGDAFMRRAHDLHHHQYERRSLCLALVGSSWLGKSTLLEWIYDDARKASPQGVSAIHIEVGPNWTLNSLYNACLTALHAPVSAKGDPEMKFAALCRTLTAKRTTLVLIDELHELATCQPRTLPKLLAGLKKICNIPGITVIVSGLESVMDLLRNYQQLATRFEVHRLQPWEENQEYYNFIASYLTDFPLPDADDLLSPNSDLAAKLLVLSNNCIGACTEMLCEAACHALDEGRAGITEQDILRAKRVWEDKQTTKLQSRPPRHRHSP</sequence>